<gene>
    <name evidence="2" type="ORF">LY90DRAFT_708942</name>
</gene>
<reference evidence="2 3" key="1">
    <citation type="submission" date="2016-08" db="EMBL/GenBank/DDBJ databases">
        <title>A Parts List for Fungal Cellulosomes Revealed by Comparative Genomics.</title>
        <authorList>
            <consortium name="DOE Joint Genome Institute"/>
            <person name="Haitjema C.H."/>
            <person name="Gilmore S.P."/>
            <person name="Henske J.K."/>
            <person name="Solomon K.V."/>
            <person name="De Groot R."/>
            <person name="Kuo A."/>
            <person name="Mondo S.J."/>
            <person name="Salamov A.A."/>
            <person name="Labutti K."/>
            <person name="Zhao Z."/>
            <person name="Chiniquy J."/>
            <person name="Barry K."/>
            <person name="Brewer H.M."/>
            <person name="Purvine S.O."/>
            <person name="Wright A.T."/>
            <person name="Boxma B."/>
            <person name="Van Alen T."/>
            <person name="Hackstein J.H."/>
            <person name="Baker S.E."/>
            <person name="Grigoriev I.V."/>
            <person name="O'Malley M.A."/>
        </authorList>
    </citation>
    <scope>NUCLEOTIDE SEQUENCE [LARGE SCALE GENOMIC DNA]</scope>
    <source>
        <strain evidence="2 3">G1</strain>
    </source>
</reference>
<dbReference type="InterPro" id="IPR036186">
    <property type="entry name" value="Serpin_sf"/>
</dbReference>
<dbReference type="Pfam" id="PF00079">
    <property type="entry name" value="Serpin"/>
    <property type="match status" value="1"/>
</dbReference>
<dbReference type="Gene3D" id="2.30.39.10">
    <property type="entry name" value="Alpha-1-antitrypsin, domain 1"/>
    <property type="match status" value="1"/>
</dbReference>
<evidence type="ECO:0000313" key="2">
    <source>
        <dbReference type="EMBL" id="ORY10014.1"/>
    </source>
</evidence>
<dbReference type="InterPro" id="IPR042185">
    <property type="entry name" value="Serpin_sf_2"/>
</dbReference>
<dbReference type="Proteomes" id="UP000193920">
    <property type="component" value="Unassembled WGS sequence"/>
</dbReference>
<dbReference type="EMBL" id="MCOG01000400">
    <property type="protein sequence ID" value="ORY10014.1"/>
    <property type="molecule type" value="Genomic_DNA"/>
</dbReference>
<dbReference type="AlphaFoldDB" id="A0A1Y1ZIJ8"/>
<organism evidence="2 3">
    <name type="scientific">Neocallimastix californiae</name>
    <dbReference type="NCBI Taxonomy" id="1754190"/>
    <lineage>
        <taxon>Eukaryota</taxon>
        <taxon>Fungi</taxon>
        <taxon>Fungi incertae sedis</taxon>
        <taxon>Chytridiomycota</taxon>
        <taxon>Chytridiomycota incertae sedis</taxon>
        <taxon>Neocallimastigomycetes</taxon>
        <taxon>Neocallimastigales</taxon>
        <taxon>Neocallimastigaceae</taxon>
        <taxon>Neocallimastix</taxon>
    </lineage>
</organism>
<proteinExistence type="predicted"/>
<dbReference type="InterPro" id="IPR023796">
    <property type="entry name" value="Serpin_dom"/>
</dbReference>
<name>A0A1Y1ZIJ8_9FUNG</name>
<evidence type="ECO:0000313" key="3">
    <source>
        <dbReference type="Proteomes" id="UP000193920"/>
    </source>
</evidence>
<accession>A0A1Y1ZIJ8</accession>
<keyword evidence="3" id="KW-1185">Reference proteome</keyword>
<protein>
    <recommendedName>
        <fullName evidence="1">Serpin domain-containing protein</fullName>
    </recommendedName>
</protein>
<feature type="domain" description="Serpin" evidence="1">
    <location>
        <begin position="5"/>
        <end position="124"/>
    </location>
</feature>
<dbReference type="SUPFAM" id="SSF56574">
    <property type="entry name" value="Serpins"/>
    <property type="match status" value="1"/>
</dbReference>
<evidence type="ECO:0000259" key="1">
    <source>
        <dbReference type="Pfam" id="PF00079"/>
    </source>
</evidence>
<sequence length="193" mass="22412">MSANDATDIKNAYVSEATDGFLTSTPTKFSKRTIYDFINIVYFKGKWNKDANNFYEKSTPFPFTTIDGKKSYVTSIGFTKKYTYYLENNDAIAYTLNYEKEENERYAGFQMIVILPNKGKSISDIDIRPFLPYDYKDNNDKIITRASSRSDFDEFILKCQNSLCMMNGKYFQVQEKHLYLDLITLVVISLFGL</sequence>
<comment type="caution">
    <text evidence="2">The sequence shown here is derived from an EMBL/GenBank/DDBJ whole genome shotgun (WGS) entry which is preliminary data.</text>
</comment>
<feature type="non-terminal residue" evidence="2">
    <location>
        <position position="193"/>
    </location>
</feature>